<keyword evidence="2" id="KW-0812">Transmembrane</keyword>
<keyword evidence="2" id="KW-1133">Transmembrane helix</keyword>
<feature type="transmembrane region" description="Helical" evidence="2">
    <location>
        <begin position="32"/>
        <end position="52"/>
    </location>
</feature>
<feature type="transmembrane region" description="Helical" evidence="2">
    <location>
        <begin position="194"/>
        <end position="221"/>
    </location>
</feature>
<organism evidence="3 4">
    <name type="scientific">Propioniciclava flava</name>
    <dbReference type="NCBI Taxonomy" id="2072026"/>
    <lineage>
        <taxon>Bacteria</taxon>
        <taxon>Bacillati</taxon>
        <taxon>Actinomycetota</taxon>
        <taxon>Actinomycetes</taxon>
        <taxon>Propionibacteriales</taxon>
        <taxon>Propionibacteriaceae</taxon>
        <taxon>Propioniciclava</taxon>
    </lineage>
</organism>
<feature type="transmembrane region" description="Helical" evidence="2">
    <location>
        <begin position="105"/>
        <end position="126"/>
    </location>
</feature>
<feature type="transmembrane region" description="Helical" evidence="2">
    <location>
        <begin position="72"/>
        <end position="93"/>
    </location>
</feature>
<evidence type="ECO:0000256" key="1">
    <source>
        <dbReference type="SAM" id="MobiDB-lite"/>
    </source>
</evidence>
<comment type="caution">
    <text evidence="3">The sequence shown here is derived from an EMBL/GenBank/DDBJ whole genome shotgun (WGS) entry which is preliminary data.</text>
</comment>
<dbReference type="Proteomes" id="UP000290624">
    <property type="component" value="Unassembled WGS sequence"/>
</dbReference>
<dbReference type="GO" id="GO:0022857">
    <property type="term" value="F:transmembrane transporter activity"/>
    <property type="evidence" value="ECO:0007669"/>
    <property type="project" value="InterPro"/>
</dbReference>
<evidence type="ECO:0008006" key="5">
    <source>
        <dbReference type="Google" id="ProtNLM"/>
    </source>
</evidence>
<feature type="transmembrane region" description="Helical" evidence="2">
    <location>
        <begin position="242"/>
        <end position="261"/>
    </location>
</feature>
<dbReference type="Pfam" id="PF07690">
    <property type="entry name" value="MFS_1"/>
    <property type="match status" value="1"/>
</dbReference>
<dbReference type="SUPFAM" id="SSF103473">
    <property type="entry name" value="MFS general substrate transporter"/>
    <property type="match status" value="1"/>
</dbReference>
<feature type="transmembrane region" description="Helical" evidence="2">
    <location>
        <begin position="331"/>
        <end position="352"/>
    </location>
</feature>
<name>A0A4Q2ELA1_9ACTN</name>
<evidence type="ECO:0000313" key="4">
    <source>
        <dbReference type="Proteomes" id="UP000290624"/>
    </source>
</evidence>
<sequence length="360" mass="36137">MCTARSVPGESMNPSEPQPTVPTAPSTATRPLALLVETAGAPWMLLAFLARLPVAMLPLTVLVSGQVLTGSFAAAGLLVGALSLGGVIGAPLVGALADRIGHRRTLVVITVPGALGILGLISLFFWTAPLGVALALAAIVGASNAQVGPLARAAWSTRFARHADARHRVEVAMGYETVADEVSYVAGPVLGATLAAVVSPVVALSVTLVLLVCGQLGFALLNPSDHTRVAPIGRRLTRPGLLAPWIAVAASVGLVFGSVQASVTASLAETAPGFTGVVYAFVGIGSATSGMLTHKLARWSLPDRVIGAGILLALAGGLLVAASLLTGGPLLHAGALALACLAVGLCVAPLLVSSYAAHRE</sequence>
<feature type="transmembrane region" description="Helical" evidence="2">
    <location>
        <begin position="305"/>
        <end position="325"/>
    </location>
</feature>
<dbReference type="PANTHER" id="PTHR23542">
    <property type="match status" value="1"/>
</dbReference>
<dbReference type="InterPro" id="IPR036259">
    <property type="entry name" value="MFS_trans_sf"/>
</dbReference>
<dbReference type="EMBL" id="PPCV01000003">
    <property type="protein sequence ID" value="RXW32785.1"/>
    <property type="molecule type" value="Genomic_DNA"/>
</dbReference>
<evidence type="ECO:0000313" key="3">
    <source>
        <dbReference type="EMBL" id="RXW32785.1"/>
    </source>
</evidence>
<gene>
    <name evidence="3" type="ORF">C1706_06515</name>
</gene>
<dbReference type="InterPro" id="IPR011701">
    <property type="entry name" value="MFS"/>
</dbReference>
<dbReference type="PANTHER" id="PTHR23542:SF1">
    <property type="entry name" value="MAJOR FACILITATOR SUPERFAMILY (MFS) PROFILE DOMAIN-CONTAINING PROTEIN"/>
    <property type="match status" value="1"/>
</dbReference>
<dbReference type="Gene3D" id="1.20.1250.20">
    <property type="entry name" value="MFS general substrate transporter like domains"/>
    <property type="match status" value="1"/>
</dbReference>
<feature type="transmembrane region" description="Helical" evidence="2">
    <location>
        <begin position="273"/>
        <end position="293"/>
    </location>
</feature>
<evidence type="ECO:0000256" key="2">
    <source>
        <dbReference type="SAM" id="Phobius"/>
    </source>
</evidence>
<keyword evidence="2" id="KW-0472">Membrane</keyword>
<dbReference type="OrthoDB" id="9180256at2"/>
<accession>A0A4Q2ELA1</accession>
<keyword evidence="4" id="KW-1185">Reference proteome</keyword>
<dbReference type="AlphaFoldDB" id="A0A4Q2ELA1"/>
<protein>
    <recommendedName>
        <fullName evidence="5">MFS transporter</fullName>
    </recommendedName>
</protein>
<reference evidence="3 4" key="1">
    <citation type="submission" date="2018-01" db="EMBL/GenBank/DDBJ databases">
        <title>Lactibacter flavus gen. nov., sp. nov., a novel bacterium of the family Propionibacteriaceae isolated from raw milk and dairy products.</title>
        <authorList>
            <person name="Wenning M."/>
            <person name="Breitenwieser F."/>
            <person name="Huptas C."/>
            <person name="von Neubeck M."/>
            <person name="Busse H.-J."/>
            <person name="Scherer S."/>
        </authorList>
    </citation>
    <scope>NUCLEOTIDE SEQUENCE [LARGE SCALE GENOMIC DNA]</scope>
    <source>
        <strain evidence="3 4">VG341</strain>
    </source>
</reference>
<proteinExistence type="predicted"/>
<feature type="region of interest" description="Disordered" evidence="1">
    <location>
        <begin position="1"/>
        <end position="26"/>
    </location>
</feature>